<keyword evidence="3" id="KW-1185">Reference proteome</keyword>
<dbReference type="Proteomes" id="UP001148018">
    <property type="component" value="Unassembled WGS sequence"/>
</dbReference>
<feature type="compositionally biased region" description="Pro residues" evidence="1">
    <location>
        <begin position="49"/>
        <end position="60"/>
    </location>
</feature>
<feature type="compositionally biased region" description="Pro residues" evidence="1">
    <location>
        <begin position="17"/>
        <end position="35"/>
    </location>
</feature>
<protein>
    <submittedName>
        <fullName evidence="2">Uncharacterized protein</fullName>
    </submittedName>
</protein>
<evidence type="ECO:0000313" key="2">
    <source>
        <dbReference type="EMBL" id="KAJ3587893.1"/>
    </source>
</evidence>
<name>A0A9Q0I7P4_9TELE</name>
<dbReference type="AlphaFoldDB" id="A0A9Q0I7P4"/>
<feature type="non-terminal residue" evidence="2">
    <location>
        <position position="1"/>
    </location>
</feature>
<dbReference type="EMBL" id="JANIIK010000116">
    <property type="protein sequence ID" value="KAJ3587893.1"/>
    <property type="molecule type" value="Genomic_DNA"/>
</dbReference>
<feature type="non-terminal residue" evidence="2">
    <location>
        <position position="117"/>
    </location>
</feature>
<evidence type="ECO:0000313" key="3">
    <source>
        <dbReference type="Proteomes" id="UP001148018"/>
    </source>
</evidence>
<proteinExistence type="predicted"/>
<organism evidence="2 3">
    <name type="scientific">Muraenolepis orangiensis</name>
    <name type="common">Patagonian moray cod</name>
    <dbReference type="NCBI Taxonomy" id="630683"/>
    <lineage>
        <taxon>Eukaryota</taxon>
        <taxon>Metazoa</taxon>
        <taxon>Chordata</taxon>
        <taxon>Craniata</taxon>
        <taxon>Vertebrata</taxon>
        <taxon>Euteleostomi</taxon>
        <taxon>Actinopterygii</taxon>
        <taxon>Neopterygii</taxon>
        <taxon>Teleostei</taxon>
        <taxon>Neoteleostei</taxon>
        <taxon>Acanthomorphata</taxon>
        <taxon>Zeiogadaria</taxon>
        <taxon>Gadariae</taxon>
        <taxon>Gadiformes</taxon>
        <taxon>Muraenolepidoidei</taxon>
        <taxon>Muraenolepididae</taxon>
        <taxon>Muraenolepis</taxon>
    </lineage>
</organism>
<feature type="region of interest" description="Disordered" evidence="1">
    <location>
        <begin position="1"/>
        <end position="88"/>
    </location>
</feature>
<sequence length="117" mass="12745">CPSQAKEQVYAGGERPYPGPQRPYPAPRDPIPPPETLSRPPETLSRPQRPYPGPQRPYPGPQKLKHSTRATMREGVNRGGSAGHADPFLTDQQWAGLDAVAEPRTTQSGSSVIRHAC</sequence>
<comment type="caution">
    <text evidence="2">The sequence shown here is derived from an EMBL/GenBank/DDBJ whole genome shotgun (WGS) entry which is preliminary data.</text>
</comment>
<evidence type="ECO:0000256" key="1">
    <source>
        <dbReference type="SAM" id="MobiDB-lite"/>
    </source>
</evidence>
<reference evidence="2" key="1">
    <citation type="submission" date="2022-07" db="EMBL/GenBank/DDBJ databases">
        <title>Chromosome-level genome of Muraenolepis orangiensis.</title>
        <authorList>
            <person name="Kim J."/>
        </authorList>
    </citation>
    <scope>NUCLEOTIDE SEQUENCE</scope>
    <source>
        <strain evidence="2">KU_S4_2022</strain>
        <tissue evidence="2">Muscle</tissue>
    </source>
</reference>
<gene>
    <name evidence="2" type="ORF">NHX12_011488</name>
</gene>
<accession>A0A9Q0I7P4</accession>